<evidence type="ECO:0000256" key="7">
    <source>
        <dbReference type="SAM" id="MobiDB-lite"/>
    </source>
</evidence>
<keyword evidence="9" id="KW-1185">Reference proteome</keyword>
<dbReference type="STRING" id="104452.A0A0L7KS38"/>
<name>A0A0L7KS38_OPEBR</name>
<evidence type="ECO:0000256" key="5">
    <source>
        <dbReference type="ARBA" id="ARBA00025758"/>
    </source>
</evidence>
<evidence type="ECO:0000313" key="9">
    <source>
        <dbReference type="Proteomes" id="UP000037510"/>
    </source>
</evidence>
<evidence type="ECO:0000256" key="3">
    <source>
        <dbReference type="ARBA" id="ARBA00022664"/>
    </source>
</evidence>
<dbReference type="InterPro" id="IPR017364">
    <property type="entry name" value="GEMIN2"/>
</dbReference>
<dbReference type="PANTHER" id="PTHR12794:SF0">
    <property type="entry name" value="GEM-ASSOCIATED PROTEIN 2"/>
    <property type="match status" value="1"/>
</dbReference>
<keyword evidence="3" id="KW-0507">mRNA processing</keyword>
<evidence type="ECO:0000256" key="6">
    <source>
        <dbReference type="ARBA" id="ARBA00047179"/>
    </source>
</evidence>
<dbReference type="EMBL" id="JTDY01006341">
    <property type="protein sequence ID" value="KOB66088.1"/>
    <property type="molecule type" value="Genomic_DNA"/>
</dbReference>
<evidence type="ECO:0000313" key="8">
    <source>
        <dbReference type="EMBL" id="KOB66088.1"/>
    </source>
</evidence>
<dbReference type="InterPro" id="IPR035426">
    <property type="entry name" value="Gemin2/Brr1"/>
</dbReference>
<dbReference type="PIRSF" id="PIRSF038038">
    <property type="entry name" value="SMN_Gemin2"/>
    <property type="match status" value="1"/>
</dbReference>
<proteinExistence type="inferred from homology"/>
<dbReference type="Proteomes" id="UP000037510">
    <property type="component" value="Unassembled WGS sequence"/>
</dbReference>
<feature type="region of interest" description="Disordered" evidence="7">
    <location>
        <begin position="1"/>
        <end position="22"/>
    </location>
</feature>
<comment type="similarity">
    <text evidence="5">Belongs to the gemin-2 family.</text>
</comment>
<sequence length="214" mass="24701">MSRMKLFQSQKDGDDDCGPSGPCLQVSPDVQLKEQPSTGEEFLLKVILERKNIPALVEYKEYNNEESLKNQTPNMEEIFVATAPDKLKPTIEWQNIQVADFSESRMYVSRMRSHPDATIIPFEYDHCYRGWKKFFKTYEPSLSRVIGLKRKVLDDGLQTLLKFLTSVKPGDTMEHVTGMSHIDPERDDAVRLATPLNLFICLVGRYFRQYDLAD</sequence>
<dbReference type="Gene3D" id="1.20.58.1070">
    <property type="match status" value="1"/>
</dbReference>
<comment type="caution">
    <text evidence="8">The sequence shown here is derived from an EMBL/GenBank/DDBJ whole genome shotgun (WGS) entry which is preliminary data.</text>
</comment>
<dbReference type="GO" id="GO:0000245">
    <property type="term" value="P:spliceosomal complex assembly"/>
    <property type="evidence" value="ECO:0007669"/>
    <property type="project" value="InterPro"/>
</dbReference>
<dbReference type="GO" id="GO:0000387">
    <property type="term" value="P:spliceosomal snRNP assembly"/>
    <property type="evidence" value="ECO:0007669"/>
    <property type="project" value="InterPro"/>
</dbReference>
<dbReference type="GO" id="GO:0005681">
    <property type="term" value="C:spliceosomal complex"/>
    <property type="evidence" value="ECO:0007669"/>
    <property type="project" value="InterPro"/>
</dbReference>
<dbReference type="GO" id="GO:0032797">
    <property type="term" value="C:SMN complex"/>
    <property type="evidence" value="ECO:0007669"/>
    <property type="project" value="TreeGrafter"/>
</dbReference>
<dbReference type="AlphaFoldDB" id="A0A0L7KS38"/>
<protein>
    <recommendedName>
        <fullName evidence="6">Gem-associated protein 2</fullName>
    </recommendedName>
</protein>
<reference evidence="8 9" key="1">
    <citation type="journal article" date="2015" name="Genome Biol. Evol.">
        <title>The genome of winter moth (Operophtera brumata) provides a genomic perspective on sexual dimorphism and phenology.</title>
        <authorList>
            <person name="Derks M.F."/>
            <person name="Smit S."/>
            <person name="Salis L."/>
            <person name="Schijlen E."/>
            <person name="Bossers A."/>
            <person name="Mateman C."/>
            <person name="Pijl A.S."/>
            <person name="de Ridder D."/>
            <person name="Groenen M.A."/>
            <person name="Visser M.E."/>
            <person name="Megens H.J."/>
        </authorList>
    </citation>
    <scope>NUCLEOTIDE SEQUENCE [LARGE SCALE GENOMIC DNA]</scope>
    <source>
        <strain evidence="8">WM2013NL</strain>
        <tissue evidence="8">Head and thorax</tissue>
    </source>
</reference>
<comment type="subcellular location">
    <subcellularLocation>
        <location evidence="1">Cytoplasm</location>
    </subcellularLocation>
</comment>
<evidence type="ECO:0000256" key="2">
    <source>
        <dbReference type="ARBA" id="ARBA00022490"/>
    </source>
</evidence>
<dbReference type="Pfam" id="PF04938">
    <property type="entry name" value="SIP1"/>
    <property type="match status" value="1"/>
</dbReference>
<keyword evidence="4" id="KW-0508">mRNA splicing</keyword>
<keyword evidence="2" id="KW-0963">Cytoplasm</keyword>
<organism evidence="8 9">
    <name type="scientific">Operophtera brumata</name>
    <name type="common">Winter moth</name>
    <name type="synonym">Phalaena brumata</name>
    <dbReference type="NCBI Taxonomy" id="104452"/>
    <lineage>
        <taxon>Eukaryota</taxon>
        <taxon>Metazoa</taxon>
        <taxon>Ecdysozoa</taxon>
        <taxon>Arthropoda</taxon>
        <taxon>Hexapoda</taxon>
        <taxon>Insecta</taxon>
        <taxon>Pterygota</taxon>
        <taxon>Neoptera</taxon>
        <taxon>Endopterygota</taxon>
        <taxon>Lepidoptera</taxon>
        <taxon>Glossata</taxon>
        <taxon>Ditrysia</taxon>
        <taxon>Geometroidea</taxon>
        <taxon>Geometridae</taxon>
        <taxon>Larentiinae</taxon>
        <taxon>Operophtera</taxon>
    </lineage>
</organism>
<dbReference type="PANTHER" id="PTHR12794">
    <property type="entry name" value="GEMIN2"/>
    <property type="match status" value="1"/>
</dbReference>
<accession>A0A0L7KS38</accession>
<evidence type="ECO:0000256" key="1">
    <source>
        <dbReference type="ARBA" id="ARBA00004496"/>
    </source>
</evidence>
<gene>
    <name evidence="8" type="ORF">OBRU01_22508</name>
</gene>
<evidence type="ECO:0000256" key="4">
    <source>
        <dbReference type="ARBA" id="ARBA00023187"/>
    </source>
</evidence>